<dbReference type="CDD" id="cd09001">
    <property type="entry name" value="GH43_FsAxh1-like"/>
    <property type="match status" value="1"/>
</dbReference>
<dbReference type="SUPFAM" id="SSF75005">
    <property type="entry name" value="Arabinanase/levansucrase/invertase"/>
    <property type="match status" value="1"/>
</dbReference>
<proteinExistence type="inferred from homology"/>
<dbReference type="Proteomes" id="UP000235371">
    <property type="component" value="Unassembled WGS sequence"/>
</dbReference>
<dbReference type="PANTHER" id="PTHR42812:SF15">
    <property type="entry name" value="HYDROLASE, PUTATIVE (AFU_ORTHOLOGUE AFUA_2G00930)-RELATED"/>
    <property type="match status" value="1"/>
</dbReference>
<dbReference type="STRING" id="1095630.A0A2J6SR15"/>
<dbReference type="GO" id="GO:0004553">
    <property type="term" value="F:hydrolase activity, hydrolyzing O-glycosyl compounds"/>
    <property type="evidence" value="ECO:0007669"/>
    <property type="project" value="InterPro"/>
</dbReference>
<dbReference type="Pfam" id="PF04616">
    <property type="entry name" value="Glyco_hydro_43"/>
    <property type="match status" value="1"/>
</dbReference>
<dbReference type="PANTHER" id="PTHR42812">
    <property type="entry name" value="BETA-XYLOSIDASE"/>
    <property type="match status" value="1"/>
</dbReference>
<dbReference type="InterPro" id="IPR041542">
    <property type="entry name" value="GH43_C2"/>
</dbReference>
<evidence type="ECO:0000256" key="4">
    <source>
        <dbReference type="RuleBase" id="RU361187"/>
    </source>
</evidence>
<reference evidence="6 7" key="1">
    <citation type="submission" date="2016-04" db="EMBL/GenBank/DDBJ databases">
        <title>A degradative enzymes factory behind the ericoid mycorrhizal symbiosis.</title>
        <authorList>
            <consortium name="DOE Joint Genome Institute"/>
            <person name="Martino E."/>
            <person name="Morin E."/>
            <person name="Grelet G."/>
            <person name="Kuo A."/>
            <person name="Kohler A."/>
            <person name="Daghino S."/>
            <person name="Barry K."/>
            <person name="Choi C."/>
            <person name="Cichocki N."/>
            <person name="Clum A."/>
            <person name="Copeland A."/>
            <person name="Hainaut M."/>
            <person name="Haridas S."/>
            <person name="Labutti K."/>
            <person name="Lindquist E."/>
            <person name="Lipzen A."/>
            <person name="Khouja H.-R."/>
            <person name="Murat C."/>
            <person name="Ohm R."/>
            <person name="Olson A."/>
            <person name="Spatafora J."/>
            <person name="Veneault-Fourrey C."/>
            <person name="Henrissat B."/>
            <person name="Grigoriev I."/>
            <person name="Martin F."/>
            <person name="Perotto S."/>
        </authorList>
    </citation>
    <scope>NUCLEOTIDE SEQUENCE [LARGE SCALE GENOMIC DNA]</scope>
    <source>
        <strain evidence="6 7">E</strain>
    </source>
</reference>
<dbReference type="GO" id="GO:0005975">
    <property type="term" value="P:carbohydrate metabolic process"/>
    <property type="evidence" value="ECO:0007669"/>
    <property type="project" value="InterPro"/>
</dbReference>
<dbReference type="GeneID" id="36593339"/>
<dbReference type="AlphaFoldDB" id="A0A2J6SR15"/>
<keyword evidence="3 4" id="KW-0326">Glycosidase</keyword>
<comment type="similarity">
    <text evidence="1 4">Belongs to the glycosyl hydrolase 43 family.</text>
</comment>
<dbReference type="InterPro" id="IPR013320">
    <property type="entry name" value="ConA-like_dom_sf"/>
</dbReference>
<evidence type="ECO:0000259" key="5">
    <source>
        <dbReference type="Pfam" id="PF17851"/>
    </source>
</evidence>
<dbReference type="OrthoDB" id="2139957at2759"/>
<dbReference type="InParanoid" id="A0A2J6SR15"/>
<evidence type="ECO:0000256" key="2">
    <source>
        <dbReference type="ARBA" id="ARBA00022801"/>
    </source>
</evidence>
<dbReference type="RefSeq" id="XP_024730119.1">
    <property type="nucleotide sequence ID" value="XM_024885262.1"/>
</dbReference>
<dbReference type="SUPFAM" id="SSF49899">
    <property type="entry name" value="Concanavalin A-like lectins/glucanases"/>
    <property type="match status" value="1"/>
</dbReference>
<feature type="domain" description="Beta-xylosidase C-terminal Concanavalin A-like" evidence="5">
    <location>
        <begin position="284"/>
        <end position="468"/>
    </location>
</feature>
<dbReference type="EMBL" id="KZ613892">
    <property type="protein sequence ID" value="PMD53215.1"/>
    <property type="molecule type" value="Genomic_DNA"/>
</dbReference>
<dbReference type="Pfam" id="PF17851">
    <property type="entry name" value="GH43_C2"/>
    <property type="match status" value="1"/>
</dbReference>
<evidence type="ECO:0000256" key="1">
    <source>
        <dbReference type="ARBA" id="ARBA00009865"/>
    </source>
</evidence>
<name>A0A2J6SR15_9HELO</name>
<dbReference type="InterPro" id="IPR006710">
    <property type="entry name" value="Glyco_hydro_43"/>
</dbReference>
<protein>
    <submittedName>
        <fullName evidence="6">Glycosyl hydrolase family 43 protein</fullName>
    </submittedName>
</protein>
<evidence type="ECO:0000256" key="3">
    <source>
        <dbReference type="ARBA" id="ARBA00023295"/>
    </source>
</evidence>
<accession>A0A2J6SR15</accession>
<sequence length="485" mass="52314">MVIISCVRMFDPWDTMVAQSTFTNPLIYSDFPDNDVSKGPDGDYYFSASSFQFSPGAPILKSLDLVNWELIGHSVPSVAAFGSTFEMQDTPAYVSGVWASTMRYRASKGKWYWYGCIGFSKTYVYTATSVTGPWAQAGTISHCFYDCGLLIDDDDTMYIVYGQTNISIATLSSDGLGITKTAQLFSGPGGASEEGSRLYKINGFYYVLGDRPSGTTYVWRSSSIYGTWTYQTLQTGVSSPIPGGGLIDQGSFVQAPNGDCNKWAVSYPFPGTSAAPLPARNGTDAFSGTSPGPGWEWNFAPDTTKFSINNSLTLYMATVTNDLYKSRNTLTHRTDGGSPIGTVEIDFSGMADGDSCGLAAFRDSTAWIGVTRSGSTYNLVQVSGATQDSSNKWATTSTGNTIASKSISVSRIYLRVSMDVRPNGAKSATFSYSTNGSSFTSFGSIFTLNSTWQYFTGYRYGIFNFATKTLGGFIKVISFTTSGSS</sequence>
<keyword evidence="7" id="KW-1185">Reference proteome</keyword>
<organism evidence="6 7">
    <name type="scientific">Hyaloscypha bicolor E</name>
    <dbReference type="NCBI Taxonomy" id="1095630"/>
    <lineage>
        <taxon>Eukaryota</taxon>
        <taxon>Fungi</taxon>
        <taxon>Dikarya</taxon>
        <taxon>Ascomycota</taxon>
        <taxon>Pezizomycotina</taxon>
        <taxon>Leotiomycetes</taxon>
        <taxon>Helotiales</taxon>
        <taxon>Hyaloscyphaceae</taxon>
        <taxon>Hyaloscypha</taxon>
        <taxon>Hyaloscypha bicolor</taxon>
    </lineage>
</organism>
<dbReference type="Gene3D" id="2.115.10.20">
    <property type="entry name" value="Glycosyl hydrolase domain, family 43"/>
    <property type="match status" value="1"/>
</dbReference>
<evidence type="ECO:0000313" key="6">
    <source>
        <dbReference type="EMBL" id="PMD53215.1"/>
    </source>
</evidence>
<dbReference type="Gene3D" id="2.60.120.200">
    <property type="match status" value="1"/>
</dbReference>
<gene>
    <name evidence="6" type="ORF">K444DRAFT_646891</name>
</gene>
<keyword evidence="2 4" id="KW-0378">Hydrolase</keyword>
<dbReference type="InterPro" id="IPR023296">
    <property type="entry name" value="Glyco_hydro_beta-prop_sf"/>
</dbReference>
<dbReference type="InterPro" id="IPR051795">
    <property type="entry name" value="Glycosyl_Hydrlase_43"/>
</dbReference>
<evidence type="ECO:0000313" key="7">
    <source>
        <dbReference type="Proteomes" id="UP000235371"/>
    </source>
</evidence>